<dbReference type="Proteomes" id="UP000199643">
    <property type="component" value="Unassembled WGS sequence"/>
</dbReference>
<protein>
    <submittedName>
        <fullName evidence="2">Transposase DDE domain-containing protein</fullName>
    </submittedName>
</protein>
<feature type="domain" description="Transposase DDE" evidence="1">
    <location>
        <begin position="105"/>
        <end position="244"/>
    </location>
</feature>
<dbReference type="GO" id="GO:0004803">
    <property type="term" value="F:transposase activity"/>
    <property type="evidence" value="ECO:0007669"/>
    <property type="project" value="InterPro"/>
</dbReference>
<evidence type="ECO:0000313" key="3">
    <source>
        <dbReference type="Proteomes" id="UP000199643"/>
    </source>
</evidence>
<accession>A0A1G7NZG2</accession>
<dbReference type="EMBL" id="FNCH01000001">
    <property type="protein sequence ID" value="SDF79442.1"/>
    <property type="molecule type" value="Genomic_DNA"/>
</dbReference>
<organism evidence="2 3">
    <name type="scientific">Pedobacter terrae</name>
    <dbReference type="NCBI Taxonomy" id="405671"/>
    <lineage>
        <taxon>Bacteria</taxon>
        <taxon>Pseudomonadati</taxon>
        <taxon>Bacteroidota</taxon>
        <taxon>Sphingobacteriia</taxon>
        <taxon>Sphingobacteriales</taxon>
        <taxon>Sphingobacteriaceae</taxon>
        <taxon>Pedobacter</taxon>
    </lineage>
</organism>
<proteinExistence type="predicted"/>
<name>A0A1G7NZG2_9SPHI</name>
<evidence type="ECO:0000313" key="2">
    <source>
        <dbReference type="EMBL" id="SDF79442.1"/>
    </source>
</evidence>
<reference evidence="3" key="1">
    <citation type="submission" date="2016-10" db="EMBL/GenBank/DDBJ databases">
        <authorList>
            <person name="Varghese N."/>
            <person name="Submissions S."/>
        </authorList>
    </citation>
    <scope>NUCLEOTIDE SEQUENCE [LARGE SCALE GENOMIC DNA]</scope>
    <source>
        <strain evidence="3">DSM 17933</strain>
    </source>
</reference>
<gene>
    <name evidence="2" type="ORF">SAMN05421827_101573</name>
</gene>
<sequence>MMLTSDKIIGIFCFIDGLLKTSHHYEDSRRQVSDSEIITTAVVSSLYFGRHQDKARQFMKMTGMVRRMLDKSRFNRRLHSLAELIYSLFMQIGYYLKYISCEMNYVLDSFPVAVCDNIRILKTRILKGKQWHGKQTSMRRYFYGVKVQLLITKDGIPVEFGFVPGSEHDAQALRKLPLELPAESKIFADSAYTNYEIEDQLMETEQIALKVHRKSNATRKDSASAAFIKEYMRKRVETTIREIKGLFLRKLHAVTFKGWLLKITLFIFAFTINKIIP</sequence>
<dbReference type="GO" id="GO:0006313">
    <property type="term" value="P:DNA transposition"/>
    <property type="evidence" value="ECO:0007669"/>
    <property type="project" value="InterPro"/>
</dbReference>
<dbReference type="Pfam" id="PF13612">
    <property type="entry name" value="DDE_Tnp_1_3"/>
    <property type="match status" value="1"/>
</dbReference>
<dbReference type="GO" id="GO:0003677">
    <property type="term" value="F:DNA binding"/>
    <property type="evidence" value="ECO:0007669"/>
    <property type="project" value="InterPro"/>
</dbReference>
<dbReference type="InterPro" id="IPR025668">
    <property type="entry name" value="Tnp_DDE_dom"/>
</dbReference>
<dbReference type="AlphaFoldDB" id="A0A1G7NZG2"/>
<evidence type="ECO:0000259" key="1">
    <source>
        <dbReference type="Pfam" id="PF13612"/>
    </source>
</evidence>
<dbReference type="NCBIfam" id="NF033520">
    <property type="entry name" value="transpos_IS982"/>
    <property type="match status" value="1"/>
</dbReference>
<keyword evidence="3" id="KW-1185">Reference proteome</keyword>